<comment type="similarity">
    <text evidence="2">Belongs to the DivIVA family.</text>
</comment>
<comment type="subcellular location">
    <subcellularLocation>
        <location evidence="1">Cytoplasm</location>
    </subcellularLocation>
</comment>
<evidence type="ECO:0000256" key="1">
    <source>
        <dbReference type="ARBA" id="ARBA00004496"/>
    </source>
</evidence>
<reference evidence="9 12" key="3">
    <citation type="journal article" date="2019" name="Nat. Med.">
        <title>A library of human gut bacterial isolates paired with longitudinal multiomics data enables mechanistic microbiome research.</title>
        <authorList>
            <person name="Poyet M."/>
            <person name="Groussin M."/>
            <person name="Gibbons S.M."/>
            <person name="Avila-Pacheco J."/>
            <person name="Jiang X."/>
            <person name="Kearney S.M."/>
            <person name="Perrotta A.R."/>
            <person name="Berdy B."/>
            <person name="Zhao S."/>
            <person name="Lieberman T.D."/>
            <person name="Swanson P.K."/>
            <person name="Smith M."/>
            <person name="Roesemann S."/>
            <person name="Alexander J.E."/>
            <person name="Rich S.A."/>
            <person name="Livny J."/>
            <person name="Vlamakis H."/>
            <person name="Clish C."/>
            <person name="Bullock K."/>
            <person name="Deik A."/>
            <person name="Scott J."/>
            <person name="Pierce K.A."/>
            <person name="Xavier R.J."/>
            <person name="Alm E.J."/>
        </authorList>
    </citation>
    <scope>NUCLEOTIDE SEQUENCE [LARGE SCALE GENOMIC DNA]</scope>
    <source>
        <strain evidence="9 12">BIOML-A2</strain>
    </source>
</reference>
<evidence type="ECO:0000313" key="10">
    <source>
        <dbReference type="EMBL" id="SHF72218.1"/>
    </source>
</evidence>
<protein>
    <submittedName>
        <fullName evidence="10">Cell division initiation protein</fullName>
    </submittedName>
    <submittedName>
        <fullName evidence="9">DivIVA domain-containing protein</fullName>
    </submittedName>
</protein>
<keyword evidence="12" id="KW-1185">Reference proteome</keyword>
<accession>A0AAQ1MBJ4</accession>
<evidence type="ECO:0000313" key="12">
    <source>
        <dbReference type="Proteomes" id="UP000474718"/>
    </source>
</evidence>
<name>A0AAQ1MBJ4_9FIRM</name>
<evidence type="ECO:0000256" key="4">
    <source>
        <dbReference type="ARBA" id="ARBA00022618"/>
    </source>
</evidence>
<feature type="compositionally biased region" description="Acidic residues" evidence="8">
    <location>
        <begin position="151"/>
        <end position="166"/>
    </location>
</feature>
<dbReference type="PANTHER" id="PTHR35794">
    <property type="entry name" value="CELL DIVISION PROTEIN DIVIVA"/>
    <property type="match status" value="1"/>
</dbReference>
<dbReference type="EMBL" id="WWVX01000001">
    <property type="protein sequence ID" value="MZL68795.1"/>
    <property type="molecule type" value="Genomic_DNA"/>
</dbReference>
<evidence type="ECO:0000256" key="2">
    <source>
        <dbReference type="ARBA" id="ARBA00009008"/>
    </source>
</evidence>
<dbReference type="Proteomes" id="UP000184089">
    <property type="component" value="Unassembled WGS sequence"/>
</dbReference>
<evidence type="ECO:0000256" key="6">
    <source>
        <dbReference type="ARBA" id="ARBA00023306"/>
    </source>
</evidence>
<feature type="compositionally biased region" description="Low complexity" evidence="8">
    <location>
        <begin position="167"/>
        <end position="180"/>
    </location>
</feature>
<evidence type="ECO:0000256" key="3">
    <source>
        <dbReference type="ARBA" id="ARBA00022490"/>
    </source>
</evidence>
<dbReference type="GO" id="GO:0005737">
    <property type="term" value="C:cytoplasm"/>
    <property type="evidence" value="ECO:0007669"/>
    <property type="project" value="UniProtKB-SubCell"/>
</dbReference>
<reference evidence="11" key="2">
    <citation type="submission" date="2016-11" db="EMBL/GenBank/DDBJ databases">
        <authorList>
            <person name="Jaros S."/>
            <person name="Januszkiewicz K."/>
            <person name="Wedrychowicz H."/>
        </authorList>
    </citation>
    <scope>NUCLEOTIDE SEQUENCE [LARGE SCALE GENOMIC DNA]</scope>
    <source>
        <strain evidence="11">DSM 4029</strain>
    </source>
</reference>
<dbReference type="RefSeq" id="WP_021659272.1">
    <property type="nucleotide sequence ID" value="NZ_FQVY01000001.1"/>
</dbReference>
<evidence type="ECO:0000256" key="5">
    <source>
        <dbReference type="ARBA" id="ARBA00023054"/>
    </source>
</evidence>
<dbReference type="GO" id="GO:0051301">
    <property type="term" value="P:cell division"/>
    <property type="evidence" value="ECO:0007669"/>
    <property type="project" value="UniProtKB-KW"/>
</dbReference>
<dbReference type="Proteomes" id="UP000474718">
    <property type="component" value="Unassembled WGS sequence"/>
</dbReference>
<comment type="caution">
    <text evidence="10">The sequence shown here is derived from an EMBL/GenBank/DDBJ whole genome shotgun (WGS) entry which is preliminary data.</text>
</comment>
<dbReference type="Pfam" id="PF05103">
    <property type="entry name" value="DivIVA"/>
    <property type="match status" value="1"/>
</dbReference>
<feature type="coiled-coil region" evidence="7">
    <location>
        <begin position="29"/>
        <end position="70"/>
    </location>
</feature>
<evidence type="ECO:0000313" key="11">
    <source>
        <dbReference type="Proteomes" id="UP000184089"/>
    </source>
</evidence>
<evidence type="ECO:0000256" key="7">
    <source>
        <dbReference type="SAM" id="Coils"/>
    </source>
</evidence>
<dbReference type="PANTHER" id="PTHR35794:SF2">
    <property type="entry name" value="CELL DIVISION PROTEIN DIVIVA"/>
    <property type="match status" value="1"/>
</dbReference>
<dbReference type="NCBIfam" id="TIGR03544">
    <property type="entry name" value="DivI1A_domain"/>
    <property type="match status" value="1"/>
</dbReference>
<sequence>MLTLEQIKNATFERSGMKGYKADSVDDFIDEVIATVEKLEAEKADLEQKLELLADKLEDYRKDEDSLRAALLGAQKLGASVVAEARQKADIIMRDATIKSESMLSKSEDKIHFYQDELARMKAEVSSFKGALLSLYRNHIEVISQIPAEEPAVEEGPAEAPAEEALPEQQPAAPEAAAAPAEEEGFSVKAGEINPELFDTGFDLNFEMGERGVSEK</sequence>
<feature type="region of interest" description="Disordered" evidence="8">
    <location>
        <begin position="149"/>
        <end position="190"/>
    </location>
</feature>
<gene>
    <name evidence="9" type="ORF">GT747_03270</name>
    <name evidence="10" type="ORF">SAMN05444424_0456</name>
</gene>
<proteinExistence type="inferred from homology"/>
<keyword evidence="6" id="KW-0131">Cell cycle</keyword>
<dbReference type="Gene3D" id="6.10.250.660">
    <property type="match status" value="1"/>
</dbReference>
<reference evidence="10" key="1">
    <citation type="submission" date="2016-11" db="EMBL/GenBank/DDBJ databases">
        <authorList>
            <person name="Varghese N."/>
            <person name="Submissions S."/>
        </authorList>
    </citation>
    <scope>NUCLEOTIDE SEQUENCE</scope>
    <source>
        <strain evidence="10">DSM 4029</strain>
    </source>
</reference>
<keyword evidence="4 10" id="KW-0132">Cell division</keyword>
<dbReference type="InterPro" id="IPR019933">
    <property type="entry name" value="DivIVA_domain"/>
</dbReference>
<organism evidence="10 11">
    <name type="scientific">Bittarella massiliensis</name>
    <name type="common">ex Durand et al. 2017</name>
    <dbReference type="NCBI Taxonomy" id="1720313"/>
    <lineage>
        <taxon>Bacteria</taxon>
        <taxon>Bacillati</taxon>
        <taxon>Bacillota</taxon>
        <taxon>Clostridia</taxon>
        <taxon>Eubacteriales</taxon>
        <taxon>Oscillospiraceae</taxon>
        <taxon>Bittarella (ex Durand et al. 2017)</taxon>
    </lineage>
</organism>
<keyword evidence="3" id="KW-0963">Cytoplasm</keyword>
<evidence type="ECO:0000313" key="9">
    <source>
        <dbReference type="EMBL" id="MZL68795.1"/>
    </source>
</evidence>
<dbReference type="EMBL" id="FQVY01000001">
    <property type="protein sequence ID" value="SHF72218.1"/>
    <property type="molecule type" value="Genomic_DNA"/>
</dbReference>
<dbReference type="InterPro" id="IPR007793">
    <property type="entry name" value="DivIVA_fam"/>
</dbReference>
<dbReference type="AlphaFoldDB" id="A0AAQ1MBJ4"/>
<evidence type="ECO:0000256" key="8">
    <source>
        <dbReference type="SAM" id="MobiDB-lite"/>
    </source>
</evidence>
<keyword evidence="5 7" id="KW-0175">Coiled coil</keyword>